<evidence type="ECO:0000313" key="9">
    <source>
        <dbReference type="Proteomes" id="UP000266188"/>
    </source>
</evidence>
<feature type="coiled-coil region" evidence="5">
    <location>
        <begin position="69"/>
        <end position="103"/>
    </location>
</feature>
<keyword evidence="4" id="KW-0539">Nucleus</keyword>
<dbReference type="SUPFAM" id="SSF57701">
    <property type="entry name" value="Zn2/Cys6 DNA-binding domain"/>
    <property type="match status" value="1"/>
</dbReference>
<dbReference type="PROSITE" id="PS00463">
    <property type="entry name" value="ZN2_CY6_FUNGAL_1"/>
    <property type="match status" value="1"/>
</dbReference>
<dbReference type="OrthoDB" id="2593732at2759"/>
<feature type="compositionally biased region" description="Low complexity" evidence="6">
    <location>
        <begin position="20"/>
        <end position="29"/>
    </location>
</feature>
<dbReference type="InterPro" id="IPR036864">
    <property type="entry name" value="Zn2-C6_fun-type_DNA-bd_sf"/>
</dbReference>
<dbReference type="Proteomes" id="UP000266188">
    <property type="component" value="Unassembled WGS sequence"/>
</dbReference>
<dbReference type="EMBL" id="MVGC01000555">
    <property type="protein sequence ID" value="RJE18422.1"/>
    <property type="molecule type" value="Genomic_DNA"/>
</dbReference>
<evidence type="ECO:0000256" key="1">
    <source>
        <dbReference type="ARBA" id="ARBA00023015"/>
    </source>
</evidence>
<evidence type="ECO:0000256" key="6">
    <source>
        <dbReference type="SAM" id="MobiDB-lite"/>
    </source>
</evidence>
<evidence type="ECO:0000256" key="3">
    <source>
        <dbReference type="ARBA" id="ARBA00023163"/>
    </source>
</evidence>
<keyword evidence="1" id="KW-0805">Transcription regulation</keyword>
<keyword evidence="3" id="KW-0804">Transcription</keyword>
<dbReference type="CDD" id="cd12148">
    <property type="entry name" value="fungal_TF_MHR"/>
    <property type="match status" value="1"/>
</dbReference>
<proteinExistence type="predicted"/>
<dbReference type="GO" id="GO:0008270">
    <property type="term" value="F:zinc ion binding"/>
    <property type="evidence" value="ECO:0007669"/>
    <property type="project" value="InterPro"/>
</dbReference>
<dbReference type="PROSITE" id="PS50048">
    <property type="entry name" value="ZN2_CY6_FUNGAL_2"/>
    <property type="match status" value="1"/>
</dbReference>
<dbReference type="CDD" id="cd00067">
    <property type="entry name" value="GAL4"/>
    <property type="match status" value="1"/>
</dbReference>
<reference evidence="9" key="1">
    <citation type="submission" date="2017-02" db="EMBL/GenBank/DDBJ databases">
        <authorList>
            <person name="Tafer H."/>
            <person name="Lopandic K."/>
        </authorList>
    </citation>
    <scope>NUCLEOTIDE SEQUENCE [LARGE SCALE GENOMIC DNA]</scope>
    <source>
        <strain evidence="9">CBS 366.77</strain>
    </source>
</reference>
<dbReference type="GO" id="GO:0003677">
    <property type="term" value="F:DNA binding"/>
    <property type="evidence" value="ECO:0007669"/>
    <property type="project" value="UniProtKB-KW"/>
</dbReference>
<keyword evidence="2" id="KW-0238">DNA-binding</keyword>
<dbReference type="Pfam" id="PF00172">
    <property type="entry name" value="Zn_clus"/>
    <property type="match status" value="1"/>
</dbReference>
<evidence type="ECO:0000256" key="5">
    <source>
        <dbReference type="SAM" id="Coils"/>
    </source>
</evidence>
<evidence type="ECO:0000259" key="7">
    <source>
        <dbReference type="PROSITE" id="PS50048"/>
    </source>
</evidence>
<comment type="caution">
    <text evidence="8">The sequence shown here is derived from an EMBL/GenBank/DDBJ whole genome shotgun (WGS) entry which is preliminary data.</text>
</comment>
<keyword evidence="5" id="KW-0175">Coiled coil</keyword>
<feature type="domain" description="Zn(2)-C6 fungal-type" evidence="7">
    <location>
        <begin position="38"/>
        <end position="67"/>
    </location>
</feature>
<accession>A0A3A2Z5P8</accession>
<dbReference type="AlphaFoldDB" id="A0A3A2Z5P8"/>
<dbReference type="InterPro" id="IPR053187">
    <property type="entry name" value="Notoamide_regulator"/>
</dbReference>
<evidence type="ECO:0000256" key="4">
    <source>
        <dbReference type="ARBA" id="ARBA00023242"/>
    </source>
</evidence>
<dbReference type="PANTHER" id="PTHR47256:SF1">
    <property type="entry name" value="ZN(II)2CYS6 TRANSCRIPTION FACTOR (EUROFUNG)"/>
    <property type="match status" value="1"/>
</dbReference>
<gene>
    <name evidence="8" type="ORF">PHISCL_09241</name>
</gene>
<dbReference type="PANTHER" id="PTHR47256">
    <property type="entry name" value="ZN(II)2CYS6 TRANSCRIPTION FACTOR (EUROFUNG)-RELATED"/>
    <property type="match status" value="1"/>
</dbReference>
<sequence length="290" mass="32803">MGSQSSMRPLAPARPGLHLSWQDSSSSSAPRRKNSSTACIECRRRRSKCAGGVPCETCRRLNIDCVIDEESDNRRKVTLKRKIESLEEDRDLLIKLLESLREGESRRGSELLALIQSNAPLQDIRQFLTDEHCPDTLHNIHLDPGQQGSLDASQNTRRKFMDVERLSDVPLYNVPAKPWTTITDDDGTVSHLVSHHFTWNQPIFNWIDRDLFIRDMKSKSLDSKFCSPLLVNAVLAGACFYSNYSEVYATPGDPSSRGLHFLNEAKRLLDAEEGRLTLPTFQGIAEIYVM</sequence>
<keyword evidence="9" id="KW-1185">Reference proteome</keyword>
<evidence type="ECO:0000313" key="8">
    <source>
        <dbReference type="EMBL" id="RJE18422.1"/>
    </source>
</evidence>
<dbReference type="GO" id="GO:0000981">
    <property type="term" value="F:DNA-binding transcription factor activity, RNA polymerase II-specific"/>
    <property type="evidence" value="ECO:0007669"/>
    <property type="project" value="InterPro"/>
</dbReference>
<dbReference type="SMART" id="SM00066">
    <property type="entry name" value="GAL4"/>
    <property type="match status" value="1"/>
</dbReference>
<evidence type="ECO:0000256" key="2">
    <source>
        <dbReference type="ARBA" id="ARBA00023125"/>
    </source>
</evidence>
<name>A0A3A2Z5P8_9EURO</name>
<organism evidence="8 9">
    <name type="scientific">Aspergillus sclerotialis</name>
    <dbReference type="NCBI Taxonomy" id="2070753"/>
    <lineage>
        <taxon>Eukaryota</taxon>
        <taxon>Fungi</taxon>
        <taxon>Dikarya</taxon>
        <taxon>Ascomycota</taxon>
        <taxon>Pezizomycotina</taxon>
        <taxon>Eurotiomycetes</taxon>
        <taxon>Eurotiomycetidae</taxon>
        <taxon>Eurotiales</taxon>
        <taxon>Aspergillaceae</taxon>
        <taxon>Aspergillus</taxon>
        <taxon>Aspergillus subgen. Polypaecilum</taxon>
    </lineage>
</organism>
<dbReference type="STRING" id="2070753.A0A3A2Z5P8"/>
<protein>
    <submittedName>
        <fullName evidence="8">Transcription factor</fullName>
    </submittedName>
</protein>
<feature type="region of interest" description="Disordered" evidence="6">
    <location>
        <begin position="1"/>
        <end position="33"/>
    </location>
</feature>
<dbReference type="InterPro" id="IPR001138">
    <property type="entry name" value="Zn2Cys6_DnaBD"/>
</dbReference>
<dbReference type="Gene3D" id="4.10.240.10">
    <property type="entry name" value="Zn(2)-C6 fungal-type DNA-binding domain"/>
    <property type="match status" value="1"/>
</dbReference>